<protein>
    <submittedName>
        <fullName evidence="3">Tyrosine-type recombinase/integrase</fullName>
    </submittedName>
</protein>
<keyword evidence="1" id="KW-0233">DNA recombination</keyword>
<keyword evidence="4" id="KW-1185">Reference proteome</keyword>
<dbReference type="EMBL" id="JBHTON010000015">
    <property type="protein sequence ID" value="MFD1484787.1"/>
    <property type="molecule type" value="Genomic_DNA"/>
</dbReference>
<evidence type="ECO:0000313" key="3">
    <source>
        <dbReference type="EMBL" id="MFD1484787.1"/>
    </source>
</evidence>
<sequence length="138" mass="15972">MSRSNRSDIQNPGEKYAGITDFMFKFATRVSATFKVRWTDIKDLEDVNGNVNKAAYVRDKGVKINVKVMADNYYQSLREMYFTCEENDTLFHELSERTFTNMMTDFSKVSGRNVTPHSLKVGAVTRLYDLTHNIMDCQ</sequence>
<dbReference type="Proteomes" id="UP001597252">
    <property type="component" value="Unassembled WGS sequence"/>
</dbReference>
<dbReference type="InterPro" id="IPR002104">
    <property type="entry name" value="Integrase_catalytic"/>
</dbReference>
<comment type="caution">
    <text evidence="3">The sequence shown here is derived from an EMBL/GenBank/DDBJ whole genome shotgun (WGS) entry which is preliminary data.</text>
</comment>
<feature type="domain" description="Tyr recombinase" evidence="2">
    <location>
        <begin position="1"/>
        <end position="138"/>
    </location>
</feature>
<dbReference type="Gene3D" id="1.10.443.10">
    <property type="entry name" value="Intergrase catalytic core"/>
    <property type="match status" value="1"/>
</dbReference>
<evidence type="ECO:0000313" key="4">
    <source>
        <dbReference type="Proteomes" id="UP001597252"/>
    </source>
</evidence>
<name>A0ABW4E4G9_9LACO</name>
<dbReference type="Pfam" id="PF00589">
    <property type="entry name" value="Phage_integrase"/>
    <property type="match status" value="1"/>
</dbReference>
<proteinExistence type="predicted"/>
<dbReference type="RefSeq" id="WP_125753549.1">
    <property type="nucleotide sequence ID" value="NZ_JBHTON010000015.1"/>
</dbReference>
<dbReference type="InterPro" id="IPR011010">
    <property type="entry name" value="DNA_brk_join_enz"/>
</dbReference>
<reference evidence="4" key="1">
    <citation type="journal article" date="2019" name="Int. J. Syst. Evol. Microbiol.">
        <title>The Global Catalogue of Microorganisms (GCM) 10K type strain sequencing project: providing services to taxonomists for standard genome sequencing and annotation.</title>
        <authorList>
            <consortium name="The Broad Institute Genomics Platform"/>
            <consortium name="The Broad Institute Genome Sequencing Center for Infectious Disease"/>
            <person name="Wu L."/>
            <person name="Ma J."/>
        </authorList>
    </citation>
    <scope>NUCLEOTIDE SEQUENCE [LARGE SCALE GENOMIC DNA]</scope>
    <source>
        <strain evidence="4">CCM 8903</strain>
    </source>
</reference>
<gene>
    <name evidence="3" type="ORF">ACFQ5J_06040</name>
</gene>
<evidence type="ECO:0000259" key="2">
    <source>
        <dbReference type="PROSITE" id="PS51898"/>
    </source>
</evidence>
<dbReference type="PROSITE" id="PS51898">
    <property type="entry name" value="TYR_RECOMBINASE"/>
    <property type="match status" value="1"/>
</dbReference>
<dbReference type="InterPro" id="IPR013762">
    <property type="entry name" value="Integrase-like_cat_sf"/>
</dbReference>
<evidence type="ECO:0000256" key="1">
    <source>
        <dbReference type="ARBA" id="ARBA00023172"/>
    </source>
</evidence>
<organism evidence="3 4">
    <name type="scientific">Lacticaseibacillus baoqingensis</name>
    <dbReference type="NCBI Taxonomy" id="2486013"/>
    <lineage>
        <taxon>Bacteria</taxon>
        <taxon>Bacillati</taxon>
        <taxon>Bacillota</taxon>
        <taxon>Bacilli</taxon>
        <taxon>Lactobacillales</taxon>
        <taxon>Lactobacillaceae</taxon>
        <taxon>Lacticaseibacillus</taxon>
    </lineage>
</organism>
<dbReference type="SUPFAM" id="SSF56349">
    <property type="entry name" value="DNA breaking-rejoining enzymes"/>
    <property type="match status" value="1"/>
</dbReference>
<accession>A0ABW4E4G9</accession>